<dbReference type="Proteomes" id="UP000250079">
    <property type="component" value="Chromosome"/>
</dbReference>
<feature type="domain" description="PDZ" evidence="3">
    <location>
        <begin position="242"/>
        <end position="307"/>
    </location>
</feature>
<keyword evidence="5" id="KW-1185">Reference proteome</keyword>
<organism evidence="4 5">
    <name type="scientific">Granulosicoccus antarcticus IMCC3135</name>
    <dbReference type="NCBI Taxonomy" id="1192854"/>
    <lineage>
        <taxon>Bacteria</taxon>
        <taxon>Pseudomonadati</taxon>
        <taxon>Pseudomonadota</taxon>
        <taxon>Gammaproteobacteria</taxon>
        <taxon>Chromatiales</taxon>
        <taxon>Granulosicoccaceae</taxon>
        <taxon>Granulosicoccus</taxon>
    </lineage>
</organism>
<evidence type="ECO:0000313" key="5">
    <source>
        <dbReference type="Proteomes" id="UP000250079"/>
    </source>
</evidence>
<evidence type="ECO:0000259" key="3">
    <source>
        <dbReference type="Pfam" id="PF13180"/>
    </source>
</evidence>
<dbReference type="SUPFAM" id="SSF50156">
    <property type="entry name" value="PDZ domain-like"/>
    <property type="match status" value="1"/>
</dbReference>
<feature type="transmembrane region" description="Helical" evidence="2">
    <location>
        <begin position="7"/>
        <end position="30"/>
    </location>
</feature>
<proteinExistence type="predicted"/>
<dbReference type="EMBL" id="CP018632">
    <property type="protein sequence ID" value="ASJ72422.1"/>
    <property type="molecule type" value="Genomic_DNA"/>
</dbReference>
<gene>
    <name evidence="4" type="ORF">IMCC3135_11660</name>
</gene>
<name>A0A2Z2NLV8_9GAMM</name>
<reference evidence="4 5" key="1">
    <citation type="submission" date="2016-12" db="EMBL/GenBank/DDBJ databases">
        <authorList>
            <person name="Song W.-J."/>
            <person name="Kurnit D.M."/>
        </authorList>
    </citation>
    <scope>NUCLEOTIDE SEQUENCE [LARGE SCALE GENOMIC DNA]</scope>
    <source>
        <strain evidence="4 5">IMCC3135</strain>
    </source>
</reference>
<evidence type="ECO:0000313" key="4">
    <source>
        <dbReference type="EMBL" id="ASJ72422.1"/>
    </source>
</evidence>
<evidence type="ECO:0000256" key="1">
    <source>
        <dbReference type="SAM" id="Coils"/>
    </source>
</evidence>
<keyword evidence="2" id="KW-0812">Transmembrane</keyword>
<dbReference type="RefSeq" id="WP_157735925.1">
    <property type="nucleotide sequence ID" value="NZ_CP018632.1"/>
</dbReference>
<protein>
    <recommendedName>
        <fullName evidence="3">PDZ domain-containing protein</fullName>
    </recommendedName>
</protein>
<dbReference type="Pfam" id="PF13180">
    <property type="entry name" value="PDZ_2"/>
    <property type="match status" value="1"/>
</dbReference>
<feature type="coiled-coil region" evidence="1">
    <location>
        <begin position="81"/>
        <end position="122"/>
    </location>
</feature>
<keyword evidence="2" id="KW-1133">Transmembrane helix</keyword>
<keyword evidence="2" id="KW-0472">Membrane</keyword>
<sequence>MNEKQEGIMLINVAIAIFAGALSSVLILIFTHGFSMSDAVRDPGRVLSGEHATLLELDQDQPGPLSGNSTLLPGDGVSIELVQLQDSVIAAIEEREQLKATIDSLNTQVAKLEANMVNLESRLMSDGQIAATESVSVSAPGDGEAGSHAQFIGETPAERQYESLLASGLDEQSARDLQFRGDEYQLARLELFDLASREGWADSEQLDQRLEALNEESRPDLRSELGDGAYDRYLYESGRFNRVGIASVISGSAADQAGVQLGDVVSSYADELIFSVQDLQNSTRSGTRGEYVQLLVERNGEVQRTDIPRGPLGVTLQGIREKP</sequence>
<dbReference type="OrthoDB" id="5765949at2"/>
<dbReference type="InterPro" id="IPR036034">
    <property type="entry name" value="PDZ_sf"/>
</dbReference>
<dbReference type="AlphaFoldDB" id="A0A2Z2NLV8"/>
<dbReference type="Gene3D" id="2.30.42.10">
    <property type="match status" value="1"/>
</dbReference>
<keyword evidence="1" id="KW-0175">Coiled coil</keyword>
<evidence type="ECO:0000256" key="2">
    <source>
        <dbReference type="SAM" id="Phobius"/>
    </source>
</evidence>
<accession>A0A2Z2NLV8</accession>
<dbReference type="InterPro" id="IPR001478">
    <property type="entry name" value="PDZ"/>
</dbReference>
<dbReference type="KEGG" id="gai:IMCC3135_11660"/>